<dbReference type="SUPFAM" id="SSF58038">
    <property type="entry name" value="SNARE fusion complex"/>
    <property type="match status" value="1"/>
</dbReference>
<evidence type="ECO:0000256" key="8">
    <source>
        <dbReference type="ARBA" id="ARBA00023054"/>
    </source>
</evidence>
<dbReference type="Pfam" id="PF09177">
    <property type="entry name" value="STX6_10_61_N"/>
    <property type="match status" value="1"/>
</dbReference>
<dbReference type="GO" id="GO:0006897">
    <property type="term" value="P:endocytosis"/>
    <property type="evidence" value="ECO:0007669"/>
    <property type="project" value="EnsemblFungi"/>
</dbReference>
<keyword evidence="8" id="KW-0175">Coiled coil</keyword>
<organism evidence="13 14">
    <name type="scientific">Candida glabrata</name>
    <name type="common">Yeast</name>
    <name type="synonym">Torulopsis glabrata</name>
    <dbReference type="NCBI Taxonomy" id="5478"/>
    <lineage>
        <taxon>Eukaryota</taxon>
        <taxon>Fungi</taxon>
        <taxon>Dikarya</taxon>
        <taxon>Ascomycota</taxon>
        <taxon>Saccharomycotina</taxon>
        <taxon>Saccharomycetes</taxon>
        <taxon>Saccharomycetales</taxon>
        <taxon>Saccharomycetaceae</taxon>
        <taxon>Nakaseomyces</taxon>
    </lineage>
</organism>
<dbReference type="PROSITE" id="PS00914">
    <property type="entry name" value="SYNTAXIN"/>
    <property type="match status" value="1"/>
</dbReference>
<keyword evidence="9 11" id="KW-0472">Membrane</keyword>
<evidence type="ECO:0000256" key="2">
    <source>
        <dbReference type="ARBA" id="ARBA00009063"/>
    </source>
</evidence>
<dbReference type="GO" id="GO:0031201">
    <property type="term" value="C:SNARE complex"/>
    <property type="evidence" value="ECO:0007669"/>
    <property type="project" value="EnsemblFungi"/>
</dbReference>
<evidence type="ECO:0000313" key="14">
    <source>
        <dbReference type="Proteomes" id="UP000054886"/>
    </source>
</evidence>
<dbReference type="GO" id="GO:0048193">
    <property type="term" value="P:Golgi vesicle transport"/>
    <property type="evidence" value="ECO:0007669"/>
    <property type="project" value="InterPro"/>
</dbReference>
<dbReference type="Gene3D" id="1.20.58.90">
    <property type="match status" value="1"/>
</dbReference>
<dbReference type="InterPro" id="IPR045242">
    <property type="entry name" value="Syntaxin"/>
</dbReference>
<dbReference type="GO" id="GO:0006906">
    <property type="term" value="P:vesicle fusion"/>
    <property type="evidence" value="ECO:0007669"/>
    <property type="project" value="EnsemblFungi"/>
</dbReference>
<dbReference type="CDD" id="cd15851">
    <property type="entry name" value="SNARE_Syntaxin6"/>
    <property type="match status" value="1"/>
</dbReference>
<name>A0A0W0CJY4_CANGB</name>
<proteinExistence type="inferred from homology"/>
<evidence type="ECO:0000256" key="1">
    <source>
        <dbReference type="ARBA" id="ARBA00004409"/>
    </source>
</evidence>
<keyword evidence="4 11" id="KW-0812">Transmembrane</keyword>
<dbReference type="InterPro" id="IPR048036">
    <property type="entry name" value="Tlg1p-like_N"/>
</dbReference>
<accession>A0A0W0CJY4</accession>
<dbReference type="SMART" id="SM00397">
    <property type="entry name" value="t_SNARE"/>
    <property type="match status" value="1"/>
</dbReference>
<dbReference type="CDD" id="cd21444">
    <property type="entry name" value="SNARE_NTD_Tlg1p-like"/>
    <property type="match status" value="1"/>
</dbReference>
<keyword evidence="5" id="KW-0653">Protein transport</keyword>
<gene>
    <name evidence="13" type="ORF">AO440_003528</name>
</gene>
<dbReference type="Proteomes" id="UP000054886">
    <property type="component" value="Unassembled WGS sequence"/>
</dbReference>
<protein>
    <recommendedName>
        <fullName evidence="10">t-SNARE affecting a late Golgi compartment protein 1</fullName>
    </recommendedName>
</protein>
<evidence type="ECO:0000256" key="4">
    <source>
        <dbReference type="ARBA" id="ARBA00022692"/>
    </source>
</evidence>
<feature type="transmembrane region" description="Helical" evidence="11">
    <location>
        <begin position="206"/>
        <end position="224"/>
    </location>
</feature>
<dbReference type="Gene3D" id="1.20.5.110">
    <property type="match status" value="1"/>
</dbReference>
<dbReference type="PANTHER" id="PTHR19957">
    <property type="entry name" value="SYNTAXIN"/>
    <property type="match status" value="1"/>
</dbReference>
<evidence type="ECO:0000256" key="11">
    <source>
        <dbReference type="SAM" id="Phobius"/>
    </source>
</evidence>
<evidence type="ECO:0000256" key="10">
    <source>
        <dbReference type="ARBA" id="ARBA00073343"/>
    </source>
</evidence>
<sequence length="225" mass="25765">MSADPFQEVVDDTREQMKRLAQYLSQHESSSSISPQDEEAAEVQEIVDDIAETLVDLNRSVDVIEKNNANGVDIENRRETIALLKDQYEKLKLRFKVQLDTHNSQAEANITVDLEEPDDQNNMTGGQANPFQEQMLREQDTQLDDIHQTMKNLHLQAETMGQELEDQGQLLDDMDQGMDTVAGKLARGRRQLEWVYEKNKERYNDCCIMLLIIALIVLLVLAFIA</sequence>
<dbReference type="GO" id="GO:0006886">
    <property type="term" value="P:intracellular protein transport"/>
    <property type="evidence" value="ECO:0007669"/>
    <property type="project" value="InterPro"/>
</dbReference>
<dbReference type="InterPro" id="IPR000727">
    <property type="entry name" value="T_SNARE_dom"/>
</dbReference>
<dbReference type="GO" id="GO:0005802">
    <property type="term" value="C:trans-Golgi network"/>
    <property type="evidence" value="ECO:0007669"/>
    <property type="project" value="EnsemblFungi"/>
</dbReference>
<evidence type="ECO:0000259" key="12">
    <source>
        <dbReference type="PROSITE" id="PS50192"/>
    </source>
</evidence>
<evidence type="ECO:0000313" key="13">
    <source>
        <dbReference type="EMBL" id="KTA95022.1"/>
    </source>
</evidence>
<dbReference type="GO" id="GO:0000139">
    <property type="term" value="C:Golgi membrane"/>
    <property type="evidence" value="ECO:0007669"/>
    <property type="project" value="UniProtKB-SubCell"/>
</dbReference>
<comment type="caution">
    <text evidence="13">The sequence shown here is derived from an EMBL/GenBank/DDBJ whole genome shotgun (WGS) entry which is preliminary data.</text>
</comment>
<reference evidence="13 14" key="1">
    <citation type="submission" date="2015-10" db="EMBL/GenBank/DDBJ databases">
        <title>Draft genomes sequences of Candida glabrata isolates 1A, 1B, 2A, 2B, 3A and 3B.</title>
        <authorList>
            <person name="Haavelsrud O.E."/>
            <person name="Gaustad P."/>
        </authorList>
    </citation>
    <scope>NUCLEOTIDE SEQUENCE [LARGE SCALE GENOMIC DNA]</scope>
    <source>
        <strain evidence="13">910700640</strain>
    </source>
</reference>
<comment type="similarity">
    <text evidence="2">Belongs to the syntaxin family.</text>
</comment>
<dbReference type="SUPFAM" id="SSF47661">
    <property type="entry name" value="t-snare proteins"/>
    <property type="match status" value="1"/>
</dbReference>
<evidence type="ECO:0000256" key="9">
    <source>
        <dbReference type="ARBA" id="ARBA00023136"/>
    </source>
</evidence>
<keyword evidence="7" id="KW-0333">Golgi apparatus</keyword>
<evidence type="ECO:0000256" key="5">
    <source>
        <dbReference type="ARBA" id="ARBA00022927"/>
    </source>
</evidence>
<dbReference type="VEuPathDB" id="FungiDB:GWK60_K06347"/>
<feature type="domain" description="T-SNARE coiled-coil homology" evidence="12">
    <location>
        <begin position="133"/>
        <end position="195"/>
    </location>
</feature>
<dbReference type="InterPro" id="IPR015260">
    <property type="entry name" value="Syntaxin-6/10/61_N"/>
</dbReference>
<keyword evidence="3" id="KW-0813">Transport</keyword>
<dbReference type="PANTHER" id="PTHR19957:SF224">
    <property type="entry name" value="HL02043P"/>
    <property type="match status" value="1"/>
</dbReference>
<dbReference type="GO" id="GO:0005484">
    <property type="term" value="F:SNAP receptor activity"/>
    <property type="evidence" value="ECO:0007669"/>
    <property type="project" value="EnsemblFungi"/>
</dbReference>
<dbReference type="GO" id="GO:0000149">
    <property type="term" value="F:SNARE binding"/>
    <property type="evidence" value="ECO:0007669"/>
    <property type="project" value="TreeGrafter"/>
</dbReference>
<keyword evidence="6 11" id="KW-1133">Transmembrane helix</keyword>
<evidence type="ECO:0000256" key="7">
    <source>
        <dbReference type="ARBA" id="ARBA00023034"/>
    </source>
</evidence>
<evidence type="ECO:0000256" key="6">
    <source>
        <dbReference type="ARBA" id="ARBA00022989"/>
    </source>
</evidence>
<dbReference type="GO" id="GO:0005768">
    <property type="term" value="C:endosome"/>
    <property type="evidence" value="ECO:0007669"/>
    <property type="project" value="EnsemblFungi"/>
</dbReference>
<evidence type="ECO:0000256" key="3">
    <source>
        <dbReference type="ARBA" id="ARBA00022448"/>
    </source>
</evidence>
<dbReference type="FunFam" id="1.20.5.110:FF:000006">
    <property type="entry name" value="Syntaxin 6"/>
    <property type="match status" value="1"/>
</dbReference>
<dbReference type="InterPro" id="IPR006012">
    <property type="entry name" value="Syntaxin/epimorphin_CS"/>
</dbReference>
<dbReference type="InterPro" id="IPR010989">
    <property type="entry name" value="SNARE"/>
</dbReference>
<dbReference type="VEuPathDB" id="FungiDB:CAGL0K06501g"/>
<dbReference type="GO" id="GO:0048278">
    <property type="term" value="P:vesicle docking"/>
    <property type="evidence" value="ECO:0007669"/>
    <property type="project" value="TreeGrafter"/>
</dbReference>
<dbReference type="AlphaFoldDB" id="A0A0W0CJY4"/>
<dbReference type="VEuPathDB" id="FungiDB:GVI51_K06347"/>
<dbReference type="EMBL" id="LLZZ01000194">
    <property type="protein sequence ID" value="KTA95022.1"/>
    <property type="molecule type" value="Genomic_DNA"/>
</dbReference>
<dbReference type="PROSITE" id="PS50192">
    <property type="entry name" value="T_SNARE"/>
    <property type="match status" value="1"/>
</dbReference>
<dbReference type="VEuPathDB" id="FungiDB:B1J91_K06501g"/>
<comment type="subcellular location">
    <subcellularLocation>
        <location evidence="1">Golgi apparatus membrane</location>
        <topology evidence="1">Single-pass type IV membrane protein</topology>
    </subcellularLocation>
</comment>